<dbReference type="EMBL" id="KE346153">
    <property type="protein sequence ID" value="EXC27676.1"/>
    <property type="molecule type" value="Genomic_DNA"/>
</dbReference>
<feature type="region of interest" description="Disordered" evidence="1">
    <location>
        <begin position="23"/>
        <end position="89"/>
    </location>
</feature>
<protein>
    <submittedName>
        <fullName evidence="2">Uncharacterized protein</fullName>
    </submittedName>
</protein>
<organism evidence="2 3">
    <name type="scientific">Morus notabilis</name>
    <dbReference type="NCBI Taxonomy" id="981085"/>
    <lineage>
        <taxon>Eukaryota</taxon>
        <taxon>Viridiplantae</taxon>
        <taxon>Streptophyta</taxon>
        <taxon>Embryophyta</taxon>
        <taxon>Tracheophyta</taxon>
        <taxon>Spermatophyta</taxon>
        <taxon>Magnoliopsida</taxon>
        <taxon>eudicotyledons</taxon>
        <taxon>Gunneridae</taxon>
        <taxon>Pentapetalae</taxon>
        <taxon>rosids</taxon>
        <taxon>fabids</taxon>
        <taxon>Rosales</taxon>
        <taxon>Moraceae</taxon>
        <taxon>Moreae</taxon>
        <taxon>Morus</taxon>
    </lineage>
</organism>
<feature type="compositionally biased region" description="Basic residues" evidence="1">
    <location>
        <begin position="39"/>
        <end position="77"/>
    </location>
</feature>
<name>W9SDU5_9ROSA</name>
<evidence type="ECO:0000256" key="1">
    <source>
        <dbReference type="SAM" id="MobiDB-lite"/>
    </source>
</evidence>
<evidence type="ECO:0000313" key="2">
    <source>
        <dbReference type="EMBL" id="EXC27676.1"/>
    </source>
</evidence>
<keyword evidence="3" id="KW-1185">Reference proteome</keyword>
<proteinExistence type="predicted"/>
<reference evidence="3" key="1">
    <citation type="submission" date="2013-01" db="EMBL/GenBank/DDBJ databases">
        <title>Draft Genome Sequence of a Mulberry Tree, Morus notabilis C.K. Schneid.</title>
        <authorList>
            <person name="He N."/>
            <person name="Zhao S."/>
        </authorList>
    </citation>
    <scope>NUCLEOTIDE SEQUENCE</scope>
</reference>
<dbReference type="AlphaFoldDB" id="W9SDU5"/>
<dbReference type="Proteomes" id="UP000030645">
    <property type="component" value="Unassembled WGS sequence"/>
</dbReference>
<accession>W9SDU5</accession>
<gene>
    <name evidence="2" type="ORF">L484_009700</name>
</gene>
<evidence type="ECO:0000313" key="3">
    <source>
        <dbReference type="Proteomes" id="UP000030645"/>
    </source>
</evidence>
<sequence length="89" mass="10080">MAAGLGAQRRNVEEILWEQKSLRVGGGGDDGSTGSFAVARRKKHREGKHFLRKGKAFQMGRKKTKKPTQKRRNKRESKGKSVITLFQKQ</sequence>